<keyword evidence="1 3" id="KW-0238">DNA-binding</keyword>
<protein>
    <recommendedName>
        <fullName evidence="5">HMG box domain-containing protein</fullName>
    </recommendedName>
</protein>
<sequence>MLPSQILTTNKLLEQLTLNQQVHSVNETNLMWATLLFQNSLITQLLNSGSSSALPNLDSSDCNQQKVSSASQETGVGQMITSTLKKNNNSAKATAKPKLRTKSPNYVKKPPNAYLLWGKEQRKKMGKYSFHQSNDISIELGARWRAMSDSEKQPYYEEQKRQMELQLEQNPGLKYAYRGKRTFMVDGEFVSRREYMEAKKRQNHVLEIRPPTSK</sequence>
<dbReference type="PROSITE" id="PS50118">
    <property type="entry name" value="HMG_BOX_2"/>
    <property type="match status" value="1"/>
</dbReference>
<dbReference type="SMART" id="SM00398">
    <property type="entry name" value="HMG"/>
    <property type="match status" value="1"/>
</dbReference>
<dbReference type="AlphaFoldDB" id="A0A2G5U8U2"/>
<dbReference type="STRING" id="1611254.A0A2G5U8U2"/>
<dbReference type="InterPro" id="IPR036910">
    <property type="entry name" value="HMG_box_dom_sf"/>
</dbReference>
<gene>
    <name evidence="6" type="primary">Cnig_chr_IV.g15093</name>
    <name evidence="6" type="ORF">B9Z55_015093</name>
</gene>
<comment type="caution">
    <text evidence="6">The sequence shown here is derived from an EMBL/GenBank/DDBJ whole genome shotgun (WGS) entry which is preliminary data.</text>
</comment>
<feature type="domain" description="HMG box" evidence="5">
    <location>
        <begin position="107"/>
        <end position="174"/>
    </location>
</feature>
<name>A0A2G5U8U2_9PELO</name>
<proteinExistence type="predicted"/>
<dbReference type="Gene3D" id="1.10.30.10">
    <property type="entry name" value="High mobility group box domain"/>
    <property type="match status" value="1"/>
</dbReference>
<keyword evidence="7" id="KW-1185">Reference proteome</keyword>
<dbReference type="InterPro" id="IPR051356">
    <property type="entry name" value="SOX/SOX-like_TF"/>
</dbReference>
<evidence type="ECO:0000259" key="5">
    <source>
        <dbReference type="PROSITE" id="PS50118"/>
    </source>
</evidence>
<organism evidence="6 7">
    <name type="scientific">Caenorhabditis nigoni</name>
    <dbReference type="NCBI Taxonomy" id="1611254"/>
    <lineage>
        <taxon>Eukaryota</taxon>
        <taxon>Metazoa</taxon>
        <taxon>Ecdysozoa</taxon>
        <taxon>Nematoda</taxon>
        <taxon>Chromadorea</taxon>
        <taxon>Rhabditida</taxon>
        <taxon>Rhabditina</taxon>
        <taxon>Rhabditomorpha</taxon>
        <taxon>Rhabditoidea</taxon>
        <taxon>Rhabditidae</taxon>
        <taxon>Peloderinae</taxon>
        <taxon>Caenorhabditis</taxon>
    </lineage>
</organism>
<reference evidence="7" key="1">
    <citation type="submission" date="2017-10" db="EMBL/GenBank/DDBJ databases">
        <title>Rapid genome shrinkage in a self-fertile nematode reveals novel sperm competition proteins.</title>
        <authorList>
            <person name="Yin D."/>
            <person name="Schwarz E.M."/>
            <person name="Thomas C.G."/>
            <person name="Felde R.L."/>
            <person name="Korf I.F."/>
            <person name="Cutter A.D."/>
            <person name="Schartner C.M."/>
            <person name="Ralston E.J."/>
            <person name="Meyer B.J."/>
            <person name="Haag E.S."/>
        </authorList>
    </citation>
    <scope>NUCLEOTIDE SEQUENCE [LARGE SCALE GENOMIC DNA]</scope>
    <source>
        <strain evidence="7">JU1422</strain>
    </source>
</reference>
<evidence type="ECO:0000256" key="4">
    <source>
        <dbReference type="SAM" id="MobiDB-lite"/>
    </source>
</evidence>
<keyword evidence="2 3" id="KW-0539">Nucleus</keyword>
<dbReference type="OrthoDB" id="6247875at2759"/>
<evidence type="ECO:0000313" key="7">
    <source>
        <dbReference type="Proteomes" id="UP000230233"/>
    </source>
</evidence>
<dbReference type="PANTHER" id="PTHR45789:SF2">
    <property type="entry name" value="FI18025P1"/>
    <property type="match status" value="1"/>
</dbReference>
<dbReference type="GO" id="GO:0000978">
    <property type="term" value="F:RNA polymerase II cis-regulatory region sequence-specific DNA binding"/>
    <property type="evidence" value="ECO:0007669"/>
    <property type="project" value="TreeGrafter"/>
</dbReference>
<dbReference type="Proteomes" id="UP000230233">
    <property type="component" value="Chromosome IV"/>
</dbReference>
<feature type="region of interest" description="Disordered" evidence="4">
    <location>
        <begin position="85"/>
        <end position="105"/>
    </location>
</feature>
<dbReference type="InterPro" id="IPR009071">
    <property type="entry name" value="HMG_box_dom"/>
</dbReference>
<feature type="compositionally biased region" description="Low complexity" evidence="4">
    <location>
        <begin position="85"/>
        <end position="94"/>
    </location>
</feature>
<evidence type="ECO:0000256" key="3">
    <source>
        <dbReference type="PROSITE-ProRule" id="PRU00267"/>
    </source>
</evidence>
<dbReference type="SUPFAM" id="SSF47095">
    <property type="entry name" value="HMG-box"/>
    <property type="match status" value="1"/>
</dbReference>
<dbReference type="Pfam" id="PF00505">
    <property type="entry name" value="HMG_box"/>
    <property type="match status" value="1"/>
</dbReference>
<accession>A0A2G5U8U2</accession>
<dbReference type="GO" id="GO:0005634">
    <property type="term" value="C:nucleus"/>
    <property type="evidence" value="ECO:0007669"/>
    <property type="project" value="UniProtKB-UniRule"/>
</dbReference>
<evidence type="ECO:0000256" key="2">
    <source>
        <dbReference type="ARBA" id="ARBA00023242"/>
    </source>
</evidence>
<dbReference type="GO" id="GO:0045165">
    <property type="term" value="P:cell fate commitment"/>
    <property type="evidence" value="ECO:0007669"/>
    <property type="project" value="TreeGrafter"/>
</dbReference>
<evidence type="ECO:0000313" key="6">
    <source>
        <dbReference type="EMBL" id="PIC35883.1"/>
    </source>
</evidence>
<dbReference type="EMBL" id="PDUG01000004">
    <property type="protein sequence ID" value="PIC35883.1"/>
    <property type="molecule type" value="Genomic_DNA"/>
</dbReference>
<feature type="DNA-binding region" description="HMG box" evidence="3">
    <location>
        <begin position="107"/>
        <end position="174"/>
    </location>
</feature>
<dbReference type="PANTHER" id="PTHR45789">
    <property type="entry name" value="FI18025P1"/>
    <property type="match status" value="1"/>
</dbReference>
<dbReference type="GO" id="GO:0000981">
    <property type="term" value="F:DNA-binding transcription factor activity, RNA polymerase II-specific"/>
    <property type="evidence" value="ECO:0007669"/>
    <property type="project" value="TreeGrafter"/>
</dbReference>
<evidence type="ECO:0000256" key="1">
    <source>
        <dbReference type="ARBA" id="ARBA00023125"/>
    </source>
</evidence>